<protein>
    <submittedName>
        <fullName evidence="1">Uncharacterized protein</fullName>
    </submittedName>
</protein>
<evidence type="ECO:0000313" key="1">
    <source>
        <dbReference type="EMBL" id="KKR63275.1"/>
    </source>
</evidence>
<proteinExistence type="predicted"/>
<dbReference type="AlphaFoldDB" id="A0A0G0UUC7"/>
<sequence length="116" mass="11945">MEKKGLKISLAVLVAVIFVSFFVFILPALANGAGCTAPDGYQVVTNRIGYDLTGSPVFILRAVVATGEGGSGGKAINLPSCGSSDPDIEEVGNVYVVLDGRQILILTGSVGRDTSQ</sequence>
<organism evidence="1 2">
    <name type="scientific">Candidatus Woesebacteria bacterium GW2011_GWA1_40_43</name>
    <dbReference type="NCBI Taxonomy" id="1618553"/>
    <lineage>
        <taxon>Bacteria</taxon>
        <taxon>Candidatus Woeseibacteriota</taxon>
    </lineage>
</organism>
<comment type="caution">
    <text evidence="1">The sequence shown here is derived from an EMBL/GenBank/DDBJ whole genome shotgun (WGS) entry which is preliminary data.</text>
</comment>
<reference evidence="1 2" key="1">
    <citation type="journal article" date="2015" name="Nature">
        <title>rRNA introns, odd ribosomes, and small enigmatic genomes across a large radiation of phyla.</title>
        <authorList>
            <person name="Brown C.T."/>
            <person name="Hug L.A."/>
            <person name="Thomas B.C."/>
            <person name="Sharon I."/>
            <person name="Castelle C.J."/>
            <person name="Singh A."/>
            <person name="Wilkins M.J."/>
            <person name="Williams K.H."/>
            <person name="Banfield J.F."/>
        </authorList>
    </citation>
    <scope>NUCLEOTIDE SEQUENCE [LARGE SCALE GENOMIC DNA]</scope>
</reference>
<accession>A0A0G0UUC7</accession>
<gene>
    <name evidence="1" type="ORF">UU02_C0028G0017</name>
</gene>
<dbReference type="EMBL" id="LBZA01000028">
    <property type="protein sequence ID" value="KKR63275.1"/>
    <property type="molecule type" value="Genomic_DNA"/>
</dbReference>
<evidence type="ECO:0000313" key="2">
    <source>
        <dbReference type="Proteomes" id="UP000034293"/>
    </source>
</evidence>
<name>A0A0G0UUC7_9BACT</name>
<dbReference type="Proteomes" id="UP000034293">
    <property type="component" value="Unassembled WGS sequence"/>
</dbReference>